<dbReference type="Proteomes" id="UP000256305">
    <property type="component" value="Unassembled WGS sequence"/>
</dbReference>
<gene>
    <name evidence="2" type="ORF">DYE48_15030</name>
</gene>
<dbReference type="InterPro" id="IPR011009">
    <property type="entry name" value="Kinase-like_dom_sf"/>
</dbReference>
<dbReference type="EMBL" id="QUAE01000014">
    <property type="protein sequence ID" value="REJ07953.1"/>
    <property type="molecule type" value="Genomic_DNA"/>
</dbReference>
<dbReference type="Pfam" id="PF01636">
    <property type="entry name" value="APH"/>
    <property type="match status" value="1"/>
</dbReference>
<evidence type="ECO:0000259" key="1">
    <source>
        <dbReference type="Pfam" id="PF01636"/>
    </source>
</evidence>
<reference evidence="2 3" key="1">
    <citation type="submission" date="2018-08" db="EMBL/GenBank/DDBJ databases">
        <title>Genome sequence of Halobacillus trueperi KCTC 3686.</title>
        <authorList>
            <person name="Cho K.H."/>
            <person name="Kwak M.-J."/>
            <person name="Kim B.-Y."/>
            <person name="Chun J."/>
        </authorList>
    </citation>
    <scope>NUCLEOTIDE SEQUENCE [LARGE SCALE GENOMIC DNA]</scope>
    <source>
        <strain evidence="2 3">KCTC 3686</strain>
    </source>
</reference>
<dbReference type="Gene3D" id="3.90.1200.10">
    <property type="match status" value="1"/>
</dbReference>
<feature type="domain" description="Aminoglycoside phosphotransferase" evidence="1">
    <location>
        <begin position="25"/>
        <end position="215"/>
    </location>
</feature>
<dbReference type="AlphaFoldDB" id="A0A3E0J4T0"/>
<keyword evidence="3" id="KW-1185">Reference proteome</keyword>
<dbReference type="InterPro" id="IPR051678">
    <property type="entry name" value="AGP_Transferase"/>
</dbReference>
<comment type="caution">
    <text evidence="2">The sequence shown here is derived from an EMBL/GenBank/DDBJ whole genome shotgun (WGS) entry which is preliminary data.</text>
</comment>
<accession>A0A3E0J4T0</accession>
<name>A0A3E0J4T0_9BACI</name>
<proteinExistence type="predicted"/>
<dbReference type="SUPFAM" id="SSF56112">
    <property type="entry name" value="Protein kinase-like (PK-like)"/>
    <property type="match status" value="1"/>
</dbReference>
<dbReference type="GO" id="GO:0016740">
    <property type="term" value="F:transferase activity"/>
    <property type="evidence" value="ECO:0007669"/>
    <property type="project" value="UniProtKB-KW"/>
</dbReference>
<keyword evidence="2" id="KW-0808">Transferase</keyword>
<evidence type="ECO:0000313" key="3">
    <source>
        <dbReference type="Proteomes" id="UP000256305"/>
    </source>
</evidence>
<dbReference type="RefSeq" id="WP_115824341.1">
    <property type="nucleotide sequence ID" value="NZ_QUAE01000014.1"/>
</dbReference>
<dbReference type="PANTHER" id="PTHR21310">
    <property type="entry name" value="AMINOGLYCOSIDE PHOSPHOTRANSFERASE-RELATED-RELATED"/>
    <property type="match status" value="1"/>
</dbReference>
<protein>
    <submittedName>
        <fullName evidence="2">Aminoglycoside phosphotransferase family protein</fullName>
    </submittedName>
</protein>
<organism evidence="2 3">
    <name type="scientific">Halobacillus trueperi</name>
    <dbReference type="NCBI Taxonomy" id="156205"/>
    <lineage>
        <taxon>Bacteria</taxon>
        <taxon>Bacillati</taxon>
        <taxon>Bacillota</taxon>
        <taxon>Bacilli</taxon>
        <taxon>Bacillales</taxon>
        <taxon>Bacillaceae</taxon>
        <taxon>Halobacillus</taxon>
    </lineage>
</organism>
<evidence type="ECO:0000313" key="2">
    <source>
        <dbReference type="EMBL" id="REJ07953.1"/>
    </source>
</evidence>
<sequence>MNIDDLGDPLAVGNTAKLYLFENKVFKVFNDNLPETESINEAYKQDYAYSCGLQVPKVLDVTQLSGKQAILMEYIPGETIGGLISRNPDQREYYLDISIDIQQKIHQYEGPTIELMSSKLKRQIEHAPNLNMNLKAKLLDKLDSMPFESRLCHGDYHIYNVIISDNRAATIDWVDASVGNIRADVCRTYLLYTQFSREMAEMYLNIYCKKNGLSKAEILEWAPIIAAARLSENVPTESSDRLLKIINHYIEAN</sequence>
<dbReference type="InterPro" id="IPR002575">
    <property type="entry name" value="Aminoglycoside_PTrfase"/>
</dbReference>